<dbReference type="SUPFAM" id="SSF48452">
    <property type="entry name" value="TPR-like"/>
    <property type="match status" value="1"/>
</dbReference>
<feature type="non-terminal residue" evidence="1">
    <location>
        <position position="181"/>
    </location>
</feature>
<reference evidence="1 2" key="1">
    <citation type="journal article" date="2023" name="Commun. Biol.">
        <title>Genome analysis of Parmales, the sister group of diatoms, reveals the evolutionary specialization of diatoms from phago-mixotrophs to photoautotrophs.</title>
        <authorList>
            <person name="Ban H."/>
            <person name="Sato S."/>
            <person name="Yoshikawa S."/>
            <person name="Yamada K."/>
            <person name="Nakamura Y."/>
            <person name="Ichinomiya M."/>
            <person name="Sato N."/>
            <person name="Blanc-Mathieu R."/>
            <person name="Endo H."/>
            <person name="Kuwata A."/>
            <person name="Ogata H."/>
        </authorList>
    </citation>
    <scope>NUCLEOTIDE SEQUENCE [LARGE SCALE GENOMIC DNA]</scope>
</reference>
<evidence type="ECO:0000313" key="2">
    <source>
        <dbReference type="Proteomes" id="UP001165060"/>
    </source>
</evidence>
<name>A0ABQ6N5G2_9STRA</name>
<dbReference type="Pfam" id="PF13424">
    <property type="entry name" value="TPR_12"/>
    <property type="match status" value="1"/>
</dbReference>
<proteinExistence type="predicted"/>
<dbReference type="EMBL" id="BRYB01000979">
    <property type="protein sequence ID" value="GMI41133.1"/>
    <property type="molecule type" value="Genomic_DNA"/>
</dbReference>
<gene>
    <name evidence="1" type="ORF">TeGR_g1387</name>
</gene>
<protein>
    <submittedName>
        <fullName evidence="1">Uncharacterized protein</fullName>
    </submittedName>
</protein>
<dbReference type="Gene3D" id="1.25.40.10">
    <property type="entry name" value="Tetratricopeptide repeat domain"/>
    <property type="match status" value="1"/>
</dbReference>
<accession>A0ABQ6N5G2</accession>
<sequence>MAAKKELEEQLLRALALHNSGSQPYQAAKSLSGAVDFATTEVIPTVGGGSALCLHNLLAELTQEIDPAQAEGMFAEFSAMVETSYGPESLATSDCFSTLAAFFTTQRKLKLALEYSGRALVIRIKHLGAKNLCTADSHFNLGLLFRLNQLPKEAVQHFNFALAIRTELEGASAVSVGQTHM</sequence>
<evidence type="ECO:0000313" key="1">
    <source>
        <dbReference type="EMBL" id="GMI41133.1"/>
    </source>
</evidence>
<dbReference type="InterPro" id="IPR011990">
    <property type="entry name" value="TPR-like_helical_dom_sf"/>
</dbReference>
<organism evidence="1 2">
    <name type="scientific">Tetraparma gracilis</name>
    <dbReference type="NCBI Taxonomy" id="2962635"/>
    <lineage>
        <taxon>Eukaryota</taxon>
        <taxon>Sar</taxon>
        <taxon>Stramenopiles</taxon>
        <taxon>Ochrophyta</taxon>
        <taxon>Bolidophyceae</taxon>
        <taxon>Parmales</taxon>
        <taxon>Triparmaceae</taxon>
        <taxon>Tetraparma</taxon>
    </lineage>
</organism>
<keyword evidence="2" id="KW-1185">Reference proteome</keyword>
<comment type="caution">
    <text evidence="1">The sequence shown here is derived from an EMBL/GenBank/DDBJ whole genome shotgun (WGS) entry which is preliminary data.</text>
</comment>
<dbReference type="Proteomes" id="UP001165060">
    <property type="component" value="Unassembled WGS sequence"/>
</dbReference>